<keyword evidence="2" id="KW-0472">Membrane</keyword>
<evidence type="ECO:0000313" key="4">
    <source>
        <dbReference type="Proteomes" id="UP000244890"/>
    </source>
</evidence>
<accession>A0A2U8FH96</accession>
<dbReference type="PANTHER" id="PTHR32309:SF13">
    <property type="entry name" value="FERRIC ENTEROBACTIN TRANSPORT PROTEIN FEPE"/>
    <property type="match status" value="1"/>
</dbReference>
<evidence type="ECO:0000313" key="3">
    <source>
        <dbReference type="EMBL" id="AWI34945.1"/>
    </source>
</evidence>
<protein>
    <submittedName>
        <fullName evidence="3">Capsule biosynthesis protein</fullName>
    </submittedName>
</protein>
<dbReference type="GO" id="GO:0004713">
    <property type="term" value="F:protein tyrosine kinase activity"/>
    <property type="evidence" value="ECO:0007669"/>
    <property type="project" value="TreeGrafter"/>
</dbReference>
<dbReference type="OrthoDB" id="5452389at2"/>
<evidence type="ECO:0000256" key="1">
    <source>
        <dbReference type="SAM" id="Coils"/>
    </source>
</evidence>
<keyword evidence="2" id="KW-1133">Transmembrane helix</keyword>
<dbReference type="Proteomes" id="UP000244890">
    <property type="component" value="Chromosome"/>
</dbReference>
<dbReference type="EMBL" id="CP021886">
    <property type="protein sequence ID" value="AWI34945.1"/>
    <property type="molecule type" value="Genomic_DNA"/>
</dbReference>
<feature type="transmembrane region" description="Helical" evidence="2">
    <location>
        <begin position="20"/>
        <end position="40"/>
    </location>
</feature>
<dbReference type="AlphaFoldDB" id="A0A2U8FH96"/>
<keyword evidence="1" id="KW-0175">Coiled coil</keyword>
<feature type="transmembrane region" description="Helical" evidence="2">
    <location>
        <begin position="347"/>
        <end position="367"/>
    </location>
</feature>
<dbReference type="KEGG" id="had:CDV25_09345"/>
<dbReference type="RefSeq" id="WP_108911708.1">
    <property type="nucleotide sequence ID" value="NZ_CP021886.1"/>
</dbReference>
<proteinExistence type="predicted"/>
<gene>
    <name evidence="3" type="ORF">CDV25_09345</name>
</gene>
<name>A0A2U8FH96_9HELI</name>
<dbReference type="PANTHER" id="PTHR32309">
    <property type="entry name" value="TYROSINE-PROTEIN KINASE"/>
    <property type="match status" value="1"/>
</dbReference>
<keyword evidence="2" id="KW-0812">Transmembrane</keyword>
<reference evidence="3 4" key="1">
    <citation type="submission" date="2017-06" db="EMBL/GenBank/DDBJ databases">
        <title>Complete genome of Helicobacter apodemus.</title>
        <authorList>
            <person name="Cho S."/>
        </authorList>
    </citation>
    <scope>NUCLEOTIDE SEQUENCE [LARGE SCALE GENOMIC DNA]</scope>
    <source>
        <strain evidence="4">SNUVETPUB-15-01</strain>
    </source>
</reference>
<organism evidence="3 4">
    <name type="scientific">Helicobacter apodemus</name>
    <dbReference type="NCBI Taxonomy" id="135569"/>
    <lineage>
        <taxon>Bacteria</taxon>
        <taxon>Pseudomonadati</taxon>
        <taxon>Campylobacterota</taxon>
        <taxon>Epsilonproteobacteria</taxon>
        <taxon>Campylobacterales</taxon>
        <taxon>Helicobacteraceae</taxon>
        <taxon>Helicobacter</taxon>
    </lineage>
</organism>
<feature type="coiled-coil region" evidence="1">
    <location>
        <begin position="178"/>
        <end position="212"/>
    </location>
</feature>
<dbReference type="InterPro" id="IPR050445">
    <property type="entry name" value="Bact_polysacc_biosynth/exp"/>
</dbReference>
<sequence>MGKLERLFQKQPTFQKTLPFFKSFKIVYILMIPVVIYYLFIASDRYVSSIILSVHSVNNDIAPALGLASLVGINTGAREDILFLQRYIHSIDMLKILDKEIDLRTLYEKKKLDLFFTLSRNDSIETFLKFYQNRTKIVLNPDSGLLEIEVEGFTPQDSQTIANTILKQSEHFVNEVSHKAAREQMIFAEKELSNAKERLQNSQNALLTFQSQYGVFDPLKEAEAKAKLTADIESKLAQKESQLFTIQSYLNDNAPQIILLKSEIQALQRQLDKEVSKIISSKASKRLNDLIAKFQDLSIQVKFAQDAYTTALKAIEAARIESSRKIKQLVVIQGANEPQSPTYPKKLYNILTIFVILALSFGIIKLINMIIEEHRY</sequence>
<evidence type="ECO:0000256" key="2">
    <source>
        <dbReference type="SAM" id="Phobius"/>
    </source>
</evidence>
<dbReference type="GO" id="GO:0005886">
    <property type="term" value="C:plasma membrane"/>
    <property type="evidence" value="ECO:0007669"/>
    <property type="project" value="TreeGrafter"/>
</dbReference>